<evidence type="ECO:0000313" key="2">
    <source>
        <dbReference type="Proteomes" id="UP000438429"/>
    </source>
</evidence>
<accession>A0A6A4T5G9</accession>
<dbReference type="Proteomes" id="UP000438429">
    <property type="component" value="Unassembled WGS sequence"/>
</dbReference>
<reference evidence="1 2" key="1">
    <citation type="submission" date="2019-06" db="EMBL/GenBank/DDBJ databases">
        <title>Draft genomes of female and male turbot (Scophthalmus maximus).</title>
        <authorList>
            <person name="Xu H."/>
            <person name="Xu X.-W."/>
            <person name="Shao C."/>
            <person name="Chen S."/>
        </authorList>
    </citation>
    <scope>NUCLEOTIDE SEQUENCE [LARGE SCALE GENOMIC DNA]</scope>
    <source>
        <strain evidence="1">Ysfricsl-2016a</strain>
        <tissue evidence="1">Blood</tissue>
    </source>
</reference>
<gene>
    <name evidence="1" type="ORF">F2P81_004163</name>
</gene>
<name>A0A6A4T5G9_SCOMX</name>
<organism evidence="1 2">
    <name type="scientific">Scophthalmus maximus</name>
    <name type="common">Turbot</name>
    <name type="synonym">Psetta maxima</name>
    <dbReference type="NCBI Taxonomy" id="52904"/>
    <lineage>
        <taxon>Eukaryota</taxon>
        <taxon>Metazoa</taxon>
        <taxon>Chordata</taxon>
        <taxon>Craniata</taxon>
        <taxon>Vertebrata</taxon>
        <taxon>Euteleostomi</taxon>
        <taxon>Actinopterygii</taxon>
        <taxon>Neopterygii</taxon>
        <taxon>Teleostei</taxon>
        <taxon>Neoteleostei</taxon>
        <taxon>Acanthomorphata</taxon>
        <taxon>Carangaria</taxon>
        <taxon>Pleuronectiformes</taxon>
        <taxon>Pleuronectoidei</taxon>
        <taxon>Scophthalmidae</taxon>
        <taxon>Scophthalmus</taxon>
    </lineage>
</organism>
<evidence type="ECO:0000313" key="1">
    <source>
        <dbReference type="EMBL" id="KAF0042826.1"/>
    </source>
</evidence>
<dbReference type="AlphaFoldDB" id="A0A6A4T5G9"/>
<comment type="caution">
    <text evidence="1">The sequence shown here is derived from an EMBL/GenBank/DDBJ whole genome shotgun (WGS) entry which is preliminary data.</text>
</comment>
<proteinExistence type="predicted"/>
<sequence length="148" mass="16585">MSDQAVSLWRLQTWVWNACISSSVRPEQISFLSGKLGGCGRTGGEGQKALGRSEQTKPALDFPLISCCPSRLPPLRCRRVRSFRRTGALHRGTTAGIPDGIELVFIKPLRRTEINAQCVNEGELLTTLRRHLVNHQRNVFLIYRRACA</sequence>
<protein>
    <submittedName>
        <fullName evidence="1">Uncharacterized protein</fullName>
    </submittedName>
</protein>
<dbReference type="EMBL" id="VEVO01000004">
    <property type="protein sequence ID" value="KAF0042826.1"/>
    <property type="molecule type" value="Genomic_DNA"/>
</dbReference>